<feature type="non-terminal residue" evidence="6">
    <location>
        <position position="171"/>
    </location>
</feature>
<dbReference type="Proteomes" id="UP000612893">
    <property type="component" value="Unassembled WGS sequence"/>
</dbReference>
<keyword evidence="4" id="KW-0808">Transferase</keyword>
<dbReference type="EMBL" id="JAEKNR010000252">
    <property type="protein sequence ID" value="MBJ7601566.1"/>
    <property type="molecule type" value="Genomic_DNA"/>
</dbReference>
<comment type="caution">
    <text evidence="6">The sequence shown here is derived from an EMBL/GenBank/DDBJ whole genome shotgun (WGS) entry which is preliminary data.</text>
</comment>
<evidence type="ECO:0000256" key="1">
    <source>
        <dbReference type="ARBA" id="ARBA00004776"/>
    </source>
</evidence>
<comment type="pathway">
    <text evidence="1">Cell wall biogenesis; cell wall polysaccharide biosynthesis.</text>
</comment>
<dbReference type="InterPro" id="IPR001173">
    <property type="entry name" value="Glyco_trans_2-like"/>
</dbReference>
<name>A0A934NAL0_9BACT</name>
<evidence type="ECO:0000313" key="7">
    <source>
        <dbReference type="Proteomes" id="UP000612893"/>
    </source>
</evidence>
<dbReference type="Pfam" id="PF00535">
    <property type="entry name" value="Glycos_transf_2"/>
    <property type="match status" value="1"/>
</dbReference>
<dbReference type="CDD" id="cd00761">
    <property type="entry name" value="Glyco_tranf_GTA_type"/>
    <property type="match status" value="1"/>
</dbReference>
<proteinExistence type="inferred from homology"/>
<keyword evidence="3" id="KW-0328">Glycosyltransferase</keyword>
<dbReference type="AlphaFoldDB" id="A0A934NAL0"/>
<evidence type="ECO:0000313" key="6">
    <source>
        <dbReference type="EMBL" id="MBJ7601566.1"/>
    </source>
</evidence>
<dbReference type="PANTHER" id="PTHR43179">
    <property type="entry name" value="RHAMNOSYLTRANSFERASE WBBL"/>
    <property type="match status" value="1"/>
</dbReference>
<evidence type="ECO:0000256" key="3">
    <source>
        <dbReference type="ARBA" id="ARBA00022676"/>
    </source>
</evidence>
<dbReference type="SUPFAM" id="SSF53448">
    <property type="entry name" value="Nucleotide-diphospho-sugar transferases"/>
    <property type="match status" value="1"/>
</dbReference>
<keyword evidence="7" id="KW-1185">Reference proteome</keyword>
<dbReference type="Gene3D" id="3.90.550.10">
    <property type="entry name" value="Spore Coat Polysaccharide Biosynthesis Protein SpsA, Chain A"/>
    <property type="match status" value="1"/>
</dbReference>
<comment type="similarity">
    <text evidence="2">Belongs to the glycosyltransferase 2 family.</text>
</comment>
<reference evidence="6" key="1">
    <citation type="submission" date="2020-10" db="EMBL/GenBank/DDBJ databases">
        <title>Ca. Dormibacterota MAGs.</title>
        <authorList>
            <person name="Montgomery K."/>
        </authorList>
    </citation>
    <scope>NUCLEOTIDE SEQUENCE [LARGE SCALE GENOMIC DNA]</scope>
    <source>
        <strain evidence="6">SC8812_S17_10</strain>
    </source>
</reference>
<dbReference type="RefSeq" id="WP_338205843.1">
    <property type="nucleotide sequence ID" value="NZ_JAEKNR010000252.1"/>
</dbReference>
<accession>A0A934NAL0</accession>
<dbReference type="InterPro" id="IPR029044">
    <property type="entry name" value="Nucleotide-diphossugar_trans"/>
</dbReference>
<sequence>MSCAVDVVVPTSGRPALGRLLLSLAAAGEPLPGRVIVVDDRREPTAALEIPATGLPVEVVQTSGVGPAGARNLGWRSSRAEWVAFLDDDVVCPAGWLEALHADLAGLPEEVGGSQGNVFVPLPAGCRPTDWERHVKGLEGARWATADMAYRRRALAAVGGLDDRFPRAYRE</sequence>
<evidence type="ECO:0000259" key="5">
    <source>
        <dbReference type="Pfam" id="PF00535"/>
    </source>
</evidence>
<protein>
    <submittedName>
        <fullName evidence="6">Glycosyltransferase family 2 protein</fullName>
    </submittedName>
</protein>
<gene>
    <name evidence="6" type="ORF">JF922_26260</name>
</gene>
<dbReference type="GO" id="GO:0016757">
    <property type="term" value="F:glycosyltransferase activity"/>
    <property type="evidence" value="ECO:0007669"/>
    <property type="project" value="UniProtKB-KW"/>
</dbReference>
<dbReference type="PANTHER" id="PTHR43179:SF12">
    <property type="entry name" value="GALACTOFURANOSYLTRANSFERASE GLFT2"/>
    <property type="match status" value="1"/>
</dbReference>
<evidence type="ECO:0000256" key="4">
    <source>
        <dbReference type="ARBA" id="ARBA00022679"/>
    </source>
</evidence>
<evidence type="ECO:0000256" key="2">
    <source>
        <dbReference type="ARBA" id="ARBA00006739"/>
    </source>
</evidence>
<feature type="domain" description="Glycosyltransferase 2-like" evidence="5">
    <location>
        <begin position="7"/>
        <end position="102"/>
    </location>
</feature>
<organism evidence="6 7">
    <name type="scientific">Candidatus Nephthysia bennettiae</name>
    <dbReference type="NCBI Taxonomy" id="3127016"/>
    <lineage>
        <taxon>Bacteria</taxon>
        <taxon>Bacillati</taxon>
        <taxon>Candidatus Dormiibacterota</taxon>
        <taxon>Candidatus Dormibacteria</taxon>
        <taxon>Candidatus Dormibacterales</taxon>
        <taxon>Candidatus Dormibacteraceae</taxon>
        <taxon>Candidatus Nephthysia</taxon>
    </lineage>
</organism>